<dbReference type="Gene3D" id="3.30.70.2970">
    <property type="entry name" value="Protein of unknown function (DUF541), domain 2"/>
    <property type="match status" value="1"/>
</dbReference>
<gene>
    <name evidence="2" type="ORF">FHS31_001989</name>
</gene>
<proteinExistence type="predicted"/>
<dbReference type="InterPro" id="IPR007497">
    <property type="entry name" value="SIMPL/DUF541"/>
</dbReference>
<dbReference type="PANTHER" id="PTHR34387">
    <property type="entry name" value="SLR1258 PROTEIN"/>
    <property type="match status" value="1"/>
</dbReference>
<keyword evidence="1" id="KW-0732">Signal</keyword>
<sequence>MRLLPLALLTALATPAFAADPPPVNSGATRLELDATGEVTRTPDVVQITAGVVTQSANAARALADNAERMTATIAALRRAGVAPSDLQTSAIRLQPQYRYTDGQPPAIIAYQATNQVAVRLHDVAGSGKVLDALVAAGANQIDGPNLGIDKPEAALDEARVQALTTARARAELYAKAAGLHVRRIAQISESGSDAPVIRPMAMMAMAKRADTPIEAGESKLSVTLHVTFELD</sequence>
<accession>A0ABX0TS98</accession>
<evidence type="ECO:0000256" key="1">
    <source>
        <dbReference type="SAM" id="SignalP"/>
    </source>
</evidence>
<keyword evidence="3" id="KW-1185">Reference proteome</keyword>
<dbReference type="Pfam" id="PF04402">
    <property type="entry name" value="SIMPL"/>
    <property type="match status" value="1"/>
</dbReference>
<dbReference type="PANTHER" id="PTHR34387:SF1">
    <property type="entry name" value="PERIPLASMIC IMMUNOGENIC PROTEIN"/>
    <property type="match status" value="1"/>
</dbReference>
<evidence type="ECO:0008006" key="4">
    <source>
        <dbReference type="Google" id="ProtNLM"/>
    </source>
</evidence>
<feature type="signal peptide" evidence="1">
    <location>
        <begin position="1"/>
        <end position="18"/>
    </location>
</feature>
<organism evidence="2 3">
    <name type="scientific">Sphingomonas vulcanisoli</name>
    <dbReference type="NCBI Taxonomy" id="1658060"/>
    <lineage>
        <taxon>Bacteria</taxon>
        <taxon>Pseudomonadati</taxon>
        <taxon>Pseudomonadota</taxon>
        <taxon>Alphaproteobacteria</taxon>
        <taxon>Sphingomonadales</taxon>
        <taxon>Sphingomonadaceae</taxon>
        <taxon>Sphingomonas</taxon>
    </lineage>
</organism>
<dbReference type="InterPro" id="IPR052022">
    <property type="entry name" value="26kDa_periplasmic_antigen"/>
</dbReference>
<evidence type="ECO:0000313" key="3">
    <source>
        <dbReference type="Proteomes" id="UP000727456"/>
    </source>
</evidence>
<dbReference type="EMBL" id="JAAOZC010000004">
    <property type="protein sequence ID" value="NIJ08372.1"/>
    <property type="molecule type" value="Genomic_DNA"/>
</dbReference>
<evidence type="ECO:0000313" key="2">
    <source>
        <dbReference type="EMBL" id="NIJ08372.1"/>
    </source>
</evidence>
<dbReference type="RefSeq" id="WP_208408649.1">
    <property type="nucleotide sequence ID" value="NZ_JAAOZC010000004.1"/>
</dbReference>
<dbReference type="Gene3D" id="3.30.110.170">
    <property type="entry name" value="Protein of unknown function (DUF541), domain 1"/>
    <property type="match status" value="1"/>
</dbReference>
<name>A0ABX0TS98_9SPHN</name>
<feature type="chain" id="PRO_5046482349" description="DUF541 domain-containing protein" evidence="1">
    <location>
        <begin position="19"/>
        <end position="232"/>
    </location>
</feature>
<protein>
    <recommendedName>
        <fullName evidence="4">DUF541 domain-containing protein</fullName>
    </recommendedName>
</protein>
<dbReference type="Proteomes" id="UP000727456">
    <property type="component" value="Unassembled WGS sequence"/>
</dbReference>
<comment type="caution">
    <text evidence="2">The sequence shown here is derived from an EMBL/GenBank/DDBJ whole genome shotgun (WGS) entry which is preliminary data.</text>
</comment>
<reference evidence="2 3" key="1">
    <citation type="submission" date="2020-03" db="EMBL/GenBank/DDBJ databases">
        <title>Genomic Encyclopedia of Type Strains, Phase III (KMG-III): the genomes of soil and plant-associated and newly described type strains.</title>
        <authorList>
            <person name="Whitman W."/>
        </authorList>
    </citation>
    <scope>NUCLEOTIDE SEQUENCE [LARGE SCALE GENOMIC DNA]</scope>
    <source>
        <strain evidence="2 3">CECT 8804</strain>
    </source>
</reference>